<gene>
    <name evidence="1" type="ORF">SAMN05421721_11342</name>
</gene>
<accession>A0A1I4S6M9</accession>
<reference evidence="1 2" key="1">
    <citation type="submission" date="2016-10" db="EMBL/GenBank/DDBJ databases">
        <authorList>
            <person name="de Groot N.N."/>
        </authorList>
    </citation>
    <scope>NUCLEOTIDE SEQUENCE [LARGE SCALE GENOMIC DNA]</scope>
    <source>
        <strain evidence="1 2">DSM 4180</strain>
    </source>
</reference>
<keyword evidence="2" id="KW-1185">Reference proteome</keyword>
<dbReference type="InterPro" id="IPR045502">
    <property type="entry name" value="DUF6489"/>
</dbReference>
<dbReference type="OrthoDB" id="5740990at2"/>
<protein>
    <submittedName>
        <fullName evidence="1">Uncharacterized protein</fullName>
    </submittedName>
</protein>
<dbReference type="EMBL" id="FOUO01000013">
    <property type="protein sequence ID" value="SFM59944.1"/>
    <property type="molecule type" value="Genomic_DNA"/>
</dbReference>
<name>A0A1I4S6M9_ECTMO</name>
<evidence type="ECO:0000313" key="2">
    <source>
        <dbReference type="Proteomes" id="UP000199556"/>
    </source>
</evidence>
<dbReference type="AlphaFoldDB" id="A0A1I4S6M9"/>
<dbReference type="STRING" id="195064.SAMN05421721_11342"/>
<sequence length="87" mass="9850">MKFNVEVEATPQEMRAFLGLPDVAPLQKEMLDELARRMREGQQGYDALSLMQPMLQSGVAGMDAFQKLFWQAFSQQGERPSGRDKEG</sequence>
<proteinExistence type="predicted"/>
<dbReference type="Pfam" id="PF20099">
    <property type="entry name" value="DUF6489"/>
    <property type="match status" value="1"/>
</dbReference>
<dbReference type="Proteomes" id="UP000199556">
    <property type="component" value="Unassembled WGS sequence"/>
</dbReference>
<evidence type="ECO:0000313" key="1">
    <source>
        <dbReference type="EMBL" id="SFM59944.1"/>
    </source>
</evidence>
<organism evidence="1 2">
    <name type="scientific">Ectothiorhodospira mobilis</name>
    <dbReference type="NCBI Taxonomy" id="195064"/>
    <lineage>
        <taxon>Bacteria</taxon>
        <taxon>Pseudomonadati</taxon>
        <taxon>Pseudomonadota</taxon>
        <taxon>Gammaproteobacteria</taxon>
        <taxon>Chromatiales</taxon>
        <taxon>Ectothiorhodospiraceae</taxon>
        <taxon>Ectothiorhodospira</taxon>
    </lineage>
</organism>